<feature type="transmembrane region" description="Helical" evidence="6">
    <location>
        <begin position="6"/>
        <end position="24"/>
    </location>
</feature>
<gene>
    <name evidence="8" type="primary">glpT</name>
    <name evidence="8" type="ORF">MFU01_36150</name>
    <name evidence="9" type="ORF">SAMN05443572_108379</name>
</gene>
<evidence type="ECO:0000313" key="11">
    <source>
        <dbReference type="Proteomes" id="UP000321514"/>
    </source>
</evidence>
<feature type="transmembrane region" description="Helical" evidence="6">
    <location>
        <begin position="178"/>
        <end position="197"/>
    </location>
</feature>
<dbReference type="STRING" id="1334629.MFUL124B02_16735"/>
<dbReference type="OrthoDB" id="9766638at2"/>
<dbReference type="InterPro" id="IPR051337">
    <property type="entry name" value="OPA_Antiporter"/>
</dbReference>
<dbReference type="PANTHER" id="PTHR43826">
    <property type="entry name" value="GLUCOSE-6-PHOSPHATE EXCHANGER SLC37A4"/>
    <property type="match status" value="1"/>
</dbReference>
<dbReference type="InterPro" id="IPR011701">
    <property type="entry name" value="MFS"/>
</dbReference>
<dbReference type="Gene3D" id="1.20.1250.20">
    <property type="entry name" value="MFS general substrate transporter like domains"/>
    <property type="match status" value="2"/>
</dbReference>
<dbReference type="InterPro" id="IPR000849">
    <property type="entry name" value="Sugar_P_transporter"/>
</dbReference>
<evidence type="ECO:0000256" key="3">
    <source>
        <dbReference type="ARBA" id="ARBA00022989"/>
    </source>
</evidence>
<keyword evidence="3 6" id="KW-1133">Transmembrane helix</keyword>
<feature type="domain" description="Major facilitator superfamily (MFS) profile" evidence="7">
    <location>
        <begin position="15"/>
        <end position="463"/>
    </location>
</feature>
<dbReference type="EMBL" id="FOIB01000008">
    <property type="protein sequence ID" value="SEU30657.1"/>
    <property type="molecule type" value="Genomic_DNA"/>
</dbReference>
<keyword evidence="2 6" id="KW-0812">Transmembrane</keyword>
<dbReference type="AlphaFoldDB" id="A0A511T5G4"/>
<feature type="region of interest" description="Disordered" evidence="5">
    <location>
        <begin position="466"/>
        <end position="486"/>
    </location>
</feature>
<organism evidence="8 11">
    <name type="scientific">Myxococcus fulvus</name>
    <dbReference type="NCBI Taxonomy" id="33"/>
    <lineage>
        <taxon>Bacteria</taxon>
        <taxon>Pseudomonadati</taxon>
        <taxon>Myxococcota</taxon>
        <taxon>Myxococcia</taxon>
        <taxon>Myxococcales</taxon>
        <taxon>Cystobacterineae</taxon>
        <taxon>Myxococcaceae</taxon>
        <taxon>Myxococcus</taxon>
    </lineage>
</organism>
<dbReference type="RefSeq" id="WP_074957356.1">
    <property type="nucleotide sequence ID" value="NZ_BJXR01000030.1"/>
</dbReference>
<evidence type="ECO:0000313" key="10">
    <source>
        <dbReference type="Proteomes" id="UP000183760"/>
    </source>
</evidence>
<feature type="transmembrane region" description="Helical" evidence="6">
    <location>
        <begin position="304"/>
        <end position="328"/>
    </location>
</feature>
<feature type="transmembrane region" description="Helical" evidence="6">
    <location>
        <begin position="271"/>
        <end position="292"/>
    </location>
</feature>
<dbReference type="Proteomes" id="UP000183760">
    <property type="component" value="Unassembled WGS sequence"/>
</dbReference>
<sequence>MSSLPPWLANLLPILILLGAVALVLARLPKVELGHTDAFRRRRFFNWFPLGMTYAFLYMGRYNVNEATSAMKGHTSNADFGTIFFWGTLVYGCAFLINGPLTDRLGGRKTILLSAAGSSVANVLMGVVVYKVLTEGWQPPGGIVGTLSFLYAVNMYFQSFGAVSIVKVNASWFHVRERGQLGGVFGILISLGVYFAYDWSRFIAKAAPTYWVFFVPAAILAAFVVLDFFVIRDTPSHTGHPDFDTADASSGEAASSSVWEVFTRMMSNRTILIILMVEFCSGFMRNAIMQWYPKFAKATGLSEAFVAANWGMLLCVAGITGGMFAGVISDRVFDSRRGPVSAVLYAGMSLGAVATLFLLNSPALGWTVIFMSLCVIGVHGMLSGTASMDFGGKKNAGLAVGIIDGAVYAGTALQSILLGRILPAGEVAKDPNNWGNWPLAMLPLSFAGLLLATRVWNARPQAKTAPVGGASAVTQPVATQKTGTGG</sequence>
<feature type="transmembrane region" description="Helical" evidence="6">
    <location>
        <begin position="209"/>
        <end position="231"/>
    </location>
</feature>
<comment type="subcellular location">
    <subcellularLocation>
        <location evidence="1">Endomembrane system</location>
        <topology evidence="1">Multi-pass membrane protein</topology>
    </subcellularLocation>
</comment>
<dbReference type="InterPro" id="IPR020846">
    <property type="entry name" value="MFS_dom"/>
</dbReference>
<feature type="transmembrane region" description="Helical" evidence="6">
    <location>
        <begin position="80"/>
        <end position="99"/>
    </location>
</feature>
<evidence type="ECO:0000256" key="2">
    <source>
        <dbReference type="ARBA" id="ARBA00022692"/>
    </source>
</evidence>
<feature type="transmembrane region" description="Helical" evidence="6">
    <location>
        <begin position="340"/>
        <end position="359"/>
    </location>
</feature>
<dbReference type="GO" id="GO:0012505">
    <property type="term" value="C:endomembrane system"/>
    <property type="evidence" value="ECO:0007669"/>
    <property type="project" value="UniProtKB-SubCell"/>
</dbReference>
<dbReference type="Pfam" id="PF07690">
    <property type="entry name" value="MFS_1"/>
    <property type="match status" value="1"/>
</dbReference>
<name>A0A511T5G4_MYXFU</name>
<dbReference type="PROSITE" id="PS50850">
    <property type="entry name" value="MFS"/>
    <property type="match status" value="1"/>
</dbReference>
<evidence type="ECO:0000313" key="9">
    <source>
        <dbReference type="EMBL" id="SEU30657.1"/>
    </source>
</evidence>
<feature type="transmembrane region" description="Helical" evidence="6">
    <location>
        <begin position="111"/>
        <end position="130"/>
    </location>
</feature>
<dbReference type="SUPFAM" id="SSF103473">
    <property type="entry name" value="MFS general substrate transporter"/>
    <property type="match status" value="1"/>
</dbReference>
<reference evidence="8 11" key="2">
    <citation type="submission" date="2019-07" db="EMBL/GenBank/DDBJ databases">
        <title>Whole genome shotgun sequence of Myxococcus fulvus NBRC 100333.</title>
        <authorList>
            <person name="Hosoyama A."/>
            <person name="Uohara A."/>
            <person name="Ohji S."/>
            <person name="Ichikawa N."/>
        </authorList>
    </citation>
    <scope>NUCLEOTIDE SEQUENCE [LARGE SCALE GENOMIC DNA]</scope>
    <source>
        <strain evidence="8 11">NBRC 100333</strain>
    </source>
</reference>
<keyword evidence="10" id="KW-1185">Reference proteome</keyword>
<feature type="transmembrane region" description="Helical" evidence="6">
    <location>
        <begin position="142"/>
        <end position="166"/>
    </location>
</feature>
<accession>A0A511T5G4</accession>
<evidence type="ECO:0000259" key="7">
    <source>
        <dbReference type="PROSITE" id="PS50850"/>
    </source>
</evidence>
<evidence type="ECO:0000256" key="1">
    <source>
        <dbReference type="ARBA" id="ARBA00004127"/>
    </source>
</evidence>
<dbReference type="PIRSF" id="PIRSF002808">
    <property type="entry name" value="Hexose_phosphate_transp"/>
    <property type="match status" value="1"/>
</dbReference>
<evidence type="ECO:0000256" key="6">
    <source>
        <dbReference type="SAM" id="Phobius"/>
    </source>
</evidence>
<feature type="transmembrane region" description="Helical" evidence="6">
    <location>
        <begin position="396"/>
        <end position="417"/>
    </location>
</feature>
<feature type="transmembrane region" description="Helical" evidence="6">
    <location>
        <begin position="365"/>
        <end position="384"/>
    </location>
</feature>
<feature type="compositionally biased region" description="Polar residues" evidence="5">
    <location>
        <begin position="472"/>
        <end position="486"/>
    </location>
</feature>
<feature type="transmembrane region" description="Helical" evidence="6">
    <location>
        <begin position="44"/>
        <end position="60"/>
    </location>
</feature>
<feature type="transmembrane region" description="Helical" evidence="6">
    <location>
        <begin position="437"/>
        <end position="456"/>
    </location>
</feature>
<evidence type="ECO:0000256" key="4">
    <source>
        <dbReference type="ARBA" id="ARBA00023136"/>
    </source>
</evidence>
<reference evidence="9 10" key="1">
    <citation type="submission" date="2016-10" db="EMBL/GenBank/DDBJ databases">
        <authorList>
            <person name="Varghese N."/>
            <person name="Submissions S."/>
        </authorList>
    </citation>
    <scope>NUCLEOTIDE SEQUENCE [LARGE SCALE GENOMIC DNA]</scope>
    <source>
        <strain evidence="9 10">DSM 16525</strain>
    </source>
</reference>
<comment type="caution">
    <text evidence="8">The sequence shown here is derived from an EMBL/GenBank/DDBJ whole genome shotgun (WGS) entry which is preliminary data.</text>
</comment>
<dbReference type="PANTHER" id="PTHR43826:SF3">
    <property type="entry name" value="GLUCOSE-6-PHOSPHATE EXCHANGER SLC37A4"/>
    <property type="match status" value="1"/>
</dbReference>
<dbReference type="InterPro" id="IPR036259">
    <property type="entry name" value="MFS_trans_sf"/>
</dbReference>
<proteinExistence type="predicted"/>
<protein>
    <submittedName>
        <fullName evidence="8 9">MFS transporter</fullName>
    </submittedName>
</protein>
<dbReference type="Proteomes" id="UP000321514">
    <property type="component" value="Unassembled WGS sequence"/>
</dbReference>
<dbReference type="GO" id="GO:0035435">
    <property type="term" value="P:phosphate ion transmembrane transport"/>
    <property type="evidence" value="ECO:0007669"/>
    <property type="project" value="TreeGrafter"/>
</dbReference>
<evidence type="ECO:0000313" key="8">
    <source>
        <dbReference type="EMBL" id="GEN08578.1"/>
    </source>
</evidence>
<dbReference type="GO" id="GO:0016020">
    <property type="term" value="C:membrane"/>
    <property type="evidence" value="ECO:0007669"/>
    <property type="project" value="InterPro"/>
</dbReference>
<evidence type="ECO:0000256" key="5">
    <source>
        <dbReference type="SAM" id="MobiDB-lite"/>
    </source>
</evidence>
<dbReference type="EMBL" id="BJXR01000030">
    <property type="protein sequence ID" value="GEN08578.1"/>
    <property type="molecule type" value="Genomic_DNA"/>
</dbReference>
<keyword evidence="4 6" id="KW-0472">Membrane</keyword>
<dbReference type="GO" id="GO:0061513">
    <property type="term" value="F:glucose 6-phosphate:phosphate antiporter activity"/>
    <property type="evidence" value="ECO:0007669"/>
    <property type="project" value="TreeGrafter"/>
</dbReference>